<dbReference type="InterPro" id="IPR019775">
    <property type="entry name" value="WD40_repeat_CS"/>
</dbReference>
<evidence type="ECO:0000256" key="4">
    <source>
        <dbReference type="ARBA" id="ARBA00023242"/>
    </source>
</evidence>
<dbReference type="InterPro" id="IPR037850">
    <property type="entry name" value="RBBP5/Swd1"/>
</dbReference>
<keyword evidence="4" id="KW-0539">Nucleus</keyword>
<dbReference type="Gene3D" id="2.130.10.10">
    <property type="entry name" value="YVTN repeat-like/Quinoprotein amine dehydrogenase"/>
    <property type="match status" value="1"/>
</dbReference>
<dbReference type="STRING" id="2018661.A0A2A2KT41"/>
<evidence type="ECO:0000313" key="7">
    <source>
        <dbReference type="EMBL" id="PAV76973.1"/>
    </source>
</evidence>
<keyword evidence="2 5" id="KW-0853">WD repeat</keyword>
<sequence>MVRLHAIENDSSPDDKTLLEYEDEGFYSNESDFLFNNNNSYHGYGLRGNGSAHLTKQGFFFGSDQEMLNAAELLERNFGVQFPEELDGTIDLQTGSANCCKFNRWGTLVAVGATDGRIYIFDFLTRGIVKTWNAHSLPITSLSWSRDGRRLLTAAADNNLMVWDVLTATKIHSIKYHHMITFAMFNPRNDKHALVLQLNSSPPLLQIFENPPYQKAIVCDVPLLSNEDTVQCVSYDRKGRYIITGTNKGKLIIYDAKTLKMVNWVKQNSTQSIKQIFVPMKCNSVLTNTGDRVIRSYNFDDLINLSKCGKGTMVEAKYKVQDMVNKAAWRAVCTDSDGYYICGATTKSHSLYVWDGSSGALIKILHGTKGETLNDVQWHPTRPVILSIAAGIISVWTQAHVENWSAFAPDFTELDENVKYVEKEGEFDLQDEDADQEEKKQDQDLDVEIDVVHLKPEEMMCSSDEEDAGDILPDVTLKTGPLWFLPIAPDIEVQPETNYDNHHGHSHGRSHHSSSIKSEPGQSFDDEERKPGSSKLLQPPKAKKPKTT</sequence>
<dbReference type="AlphaFoldDB" id="A0A2A2KT41"/>
<evidence type="ECO:0000256" key="3">
    <source>
        <dbReference type="ARBA" id="ARBA00022737"/>
    </source>
</evidence>
<feature type="compositionally biased region" description="Basic residues" evidence="6">
    <location>
        <begin position="504"/>
        <end position="514"/>
    </location>
</feature>
<comment type="subcellular location">
    <subcellularLocation>
        <location evidence="1">Nucleus</location>
    </subcellularLocation>
</comment>
<feature type="region of interest" description="Disordered" evidence="6">
    <location>
        <begin position="495"/>
        <end position="548"/>
    </location>
</feature>
<gene>
    <name evidence="7" type="ORF">WR25_20885</name>
</gene>
<keyword evidence="3" id="KW-0677">Repeat</keyword>
<name>A0A2A2KT41_9BILA</name>
<comment type="caution">
    <text evidence="7">The sequence shown here is derived from an EMBL/GenBank/DDBJ whole genome shotgun (WGS) entry which is preliminary data.</text>
</comment>
<feature type="repeat" description="WD" evidence="5">
    <location>
        <begin position="132"/>
        <end position="173"/>
    </location>
</feature>
<dbReference type="InterPro" id="IPR001680">
    <property type="entry name" value="WD40_rpt"/>
</dbReference>
<dbReference type="InterPro" id="IPR036322">
    <property type="entry name" value="WD40_repeat_dom_sf"/>
</dbReference>
<dbReference type="PROSITE" id="PS50294">
    <property type="entry name" value="WD_REPEATS_REGION"/>
    <property type="match status" value="1"/>
</dbReference>
<protein>
    <submittedName>
        <fullName evidence="7">Uncharacterized protein</fullName>
    </submittedName>
</protein>
<dbReference type="PROSITE" id="PS00678">
    <property type="entry name" value="WD_REPEATS_1"/>
    <property type="match status" value="1"/>
</dbReference>
<proteinExistence type="predicted"/>
<dbReference type="PANTHER" id="PTHR44040">
    <property type="entry name" value="RETINOBLASTOMA-BINDING PROTEIN 5"/>
    <property type="match status" value="1"/>
</dbReference>
<organism evidence="7 8">
    <name type="scientific">Diploscapter pachys</name>
    <dbReference type="NCBI Taxonomy" id="2018661"/>
    <lineage>
        <taxon>Eukaryota</taxon>
        <taxon>Metazoa</taxon>
        <taxon>Ecdysozoa</taxon>
        <taxon>Nematoda</taxon>
        <taxon>Chromadorea</taxon>
        <taxon>Rhabditida</taxon>
        <taxon>Rhabditina</taxon>
        <taxon>Rhabditomorpha</taxon>
        <taxon>Rhabditoidea</taxon>
        <taxon>Rhabditidae</taxon>
        <taxon>Diploscapter</taxon>
    </lineage>
</organism>
<dbReference type="SMART" id="SM00320">
    <property type="entry name" value="WD40"/>
    <property type="match status" value="5"/>
</dbReference>
<reference evidence="7 8" key="1">
    <citation type="journal article" date="2017" name="Curr. Biol.">
        <title>Genome architecture and evolution of a unichromosomal asexual nematode.</title>
        <authorList>
            <person name="Fradin H."/>
            <person name="Zegar C."/>
            <person name="Gutwein M."/>
            <person name="Lucas J."/>
            <person name="Kovtun M."/>
            <person name="Corcoran D."/>
            <person name="Baugh L.R."/>
            <person name="Kiontke K."/>
            <person name="Gunsalus K."/>
            <person name="Fitch D.H."/>
            <person name="Piano F."/>
        </authorList>
    </citation>
    <scope>NUCLEOTIDE SEQUENCE [LARGE SCALE GENOMIC DNA]</scope>
    <source>
        <strain evidence="7">PF1309</strain>
    </source>
</reference>
<dbReference type="Proteomes" id="UP000218231">
    <property type="component" value="Unassembled WGS sequence"/>
</dbReference>
<dbReference type="InterPro" id="IPR015943">
    <property type="entry name" value="WD40/YVTN_repeat-like_dom_sf"/>
</dbReference>
<dbReference type="OrthoDB" id="196858at2759"/>
<evidence type="ECO:0000256" key="6">
    <source>
        <dbReference type="SAM" id="MobiDB-lite"/>
    </source>
</evidence>
<evidence type="ECO:0000313" key="8">
    <source>
        <dbReference type="Proteomes" id="UP000218231"/>
    </source>
</evidence>
<dbReference type="GO" id="GO:0048188">
    <property type="term" value="C:Set1C/COMPASS complex"/>
    <property type="evidence" value="ECO:0007669"/>
    <property type="project" value="InterPro"/>
</dbReference>
<dbReference type="EMBL" id="LIAE01007792">
    <property type="protein sequence ID" value="PAV76973.1"/>
    <property type="molecule type" value="Genomic_DNA"/>
</dbReference>
<dbReference type="SUPFAM" id="SSF50978">
    <property type="entry name" value="WD40 repeat-like"/>
    <property type="match status" value="1"/>
</dbReference>
<evidence type="ECO:0000256" key="2">
    <source>
        <dbReference type="ARBA" id="ARBA00022574"/>
    </source>
</evidence>
<evidence type="ECO:0000256" key="5">
    <source>
        <dbReference type="PROSITE-ProRule" id="PRU00221"/>
    </source>
</evidence>
<keyword evidence="8" id="KW-1185">Reference proteome</keyword>
<dbReference type="Pfam" id="PF00400">
    <property type="entry name" value="WD40"/>
    <property type="match status" value="2"/>
</dbReference>
<dbReference type="PROSITE" id="PS50082">
    <property type="entry name" value="WD_REPEATS_2"/>
    <property type="match status" value="1"/>
</dbReference>
<accession>A0A2A2KT41</accession>
<dbReference type="PANTHER" id="PTHR44040:SF1">
    <property type="entry name" value="RETINOBLASTOMA-BINDING PROTEIN 5"/>
    <property type="match status" value="1"/>
</dbReference>
<evidence type="ECO:0000256" key="1">
    <source>
        <dbReference type="ARBA" id="ARBA00004123"/>
    </source>
</evidence>